<proteinExistence type="predicted"/>
<reference evidence="1 2" key="1">
    <citation type="submission" date="2018-10" db="EMBL/GenBank/DDBJ databases">
        <title>Co-occurring genomic capacity for anaerobic methane metabolism and dissimilatory sulfite reduction discovered in the Korarchaeota.</title>
        <authorList>
            <person name="Mckay L.J."/>
            <person name="Dlakic M."/>
            <person name="Fields M.W."/>
            <person name="Delmont T.O."/>
            <person name="Eren A.M."/>
            <person name="Jay Z.J."/>
            <person name="Klingelsmith K.B."/>
            <person name="Rusch D.B."/>
            <person name="Inskeep W.P."/>
        </authorList>
    </citation>
    <scope>NUCLEOTIDE SEQUENCE [LARGE SCALE GENOMIC DNA]</scope>
    <source>
        <strain evidence="1 2">MDKW</strain>
    </source>
</reference>
<evidence type="ECO:0000313" key="2">
    <source>
        <dbReference type="Proteomes" id="UP000277582"/>
    </source>
</evidence>
<name>A0A429GQF8_9CREN</name>
<organism evidence="1 2">
    <name type="scientific">Candidatus Methanodesulfokora washburnensis</name>
    <dbReference type="NCBI Taxonomy" id="2478471"/>
    <lineage>
        <taxon>Archaea</taxon>
        <taxon>Thermoproteota</taxon>
        <taxon>Candidatus Korarchaeia</taxon>
        <taxon>Candidatus Korarchaeia incertae sedis</taxon>
        <taxon>Candidatus Methanodesulfokora</taxon>
    </lineage>
</organism>
<accession>A0A429GQF8</accession>
<gene>
    <name evidence="1" type="ORF">D6D85_04635</name>
</gene>
<evidence type="ECO:0000313" key="1">
    <source>
        <dbReference type="EMBL" id="RSN76242.1"/>
    </source>
</evidence>
<sequence>MLSQELLEELREIVREDLGKELSDKELFEFGENLLSYFELLAKIYARENLKDLRKVEEEIKFDSLAKGL</sequence>
<comment type="caution">
    <text evidence="1">The sequence shown here is derived from an EMBL/GenBank/DDBJ whole genome shotgun (WGS) entry which is preliminary data.</text>
</comment>
<protein>
    <submittedName>
        <fullName evidence="1">Uncharacterized protein</fullName>
    </submittedName>
</protein>
<keyword evidence="2" id="KW-1185">Reference proteome</keyword>
<dbReference type="Proteomes" id="UP000277582">
    <property type="component" value="Unassembled WGS sequence"/>
</dbReference>
<dbReference type="AlphaFoldDB" id="A0A429GQF8"/>
<dbReference type="EMBL" id="RCOS01000062">
    <property type="protein sequence ID" value="RSN76242.1"/>
    <property type="molecule type" value="Genomic_DNA"/>
</dbReference>